<dbReference type="RefSeq" id="WP_302041856.1">
    <property type="nucleotide sequence ID" value="NZ_JAUKPO010000041.1"/>
</dbReference>
<name>A0ABT8RG15_9BACT</name>
<sequence>MPAISENEVIVFSSKDRGVLGVYDSFKSLYARGMKRFHRKQLPFSQEELIVRLLNNGEYSFGPYKLELRREK</sequence>
<evidence type="ECO:0000313" key="1">
    <source>
        <dbReference type="EMBL" id="MDO1451056.1"/>
    </source>
</evidence>
<proteinExistence type="predicted"/>
<gene>
    <name evidence="1" type="ORF">Q0590_32580</name>
</gene>
<dbReference type="EMBL" id="JAUKPO010000041">
    <property type="protein sequence ID" value="MDO1451056.1"/>
    <property type="molecule type" value="Genomic_DNA"/>
</dbReference>
<accession>A0ABT8RG15</accession>
<reference evidence="1" key="1">
    <citation type="submission" date="2023-07" db="EMBL/GenBank/DDBJ databases">
        <title>The genome sequence of Rhodocytophaga aerolata KACC 12507.</title>
        <authorList>
            <person name="Zhang X."/>
        </authorList>
    </citation>
    <scope>NUCLEOTIDE SEQUENCE</scope>
    <source>
        <strain evidence="1">KACC 12507</strain>
    </source>
</reference>
<comment type="caution">
    <text evidence="1">The sequence shown here is derived from an EMBL/GenBank/DDBJ whole genome shotgun (WGS) entry which is preliminary data.</text>
</comment>
<dbReference type="Proteomes" id="UP001168528">
    <property type="component" value="Unassembled WGS sequence"/>
</dbReference>
<keyword evidence="2" id="KW-1185">Reference proteome</keyword>
<protein>
    <submittedName>
        <fullName evidence="1">Uncharacterized protein</fullName>
    </submittedName>
</protein>
<evidence type="ECO:0000313" key="2">
    <source>
        <dbReference type="Proteomes" id="UP001168528"/>
    </source>
</evidence>
<organism evidence="1 2">
    <name type="scientific">Rhodocytophaga aerolata</name>
    <dbReference type="NCBI Taxonomy" id="455078"/>
    <lineage>
        <taxon>Bacteria</taxon>
        <taxon>Pseudomonadati</taxon>
        <taxon>Bacteroidota</taxon>
        <taxon>Cytophagia</taxon>
        <taxon>Cytophagales</taxon>
        <taxon>Rhodocytophagaceae</taxon>
        <taxon>Rhodocytophaga</taxon>
    </lineage>
</organism>